<dbReference type="InterPro" id="IPR000674">
    <property type="entry name" value="Ald_Oxase/Xan_DH_a/b"/>
</dbReference>
<dbReference type="InterPro" id="IPR012368">
    <property type="entry name" value="OxRdtase_Mopterin-bd_su_IorB"/>
</dbReference>
<dbReference type="GO" id="GO:0016491">
    <property type="term" value="F:oxidoreductase activity"/>
    <property type="evidence" value="ECO:0007669"/>
    <property type="project" value="InterPro"/>
</dbReference>
<dbReference type="Pfam" id="PF02738">
    <property type="entry name" value="MoCoBD_1"/>
    <property type="match status" value="1"/>
</dbReference>
<dbReference type="OrthoDB" id="9767994at2"/>
<dbReference type="InterPro" id="IPR006311">
    <property type="entry name" value="TAT_signal"/>
</dbReference>
<dbReference type="AlphaFoldDB" id="A0A0U3D6F3"/>
<gene>
    <name evidence="2" type="ORF">RD2015_4768</name>
</gene>
<keyword evidence="3" id="KW-1185">Reference proteome</keyword>
<accession>A0A0U3D6F3</accession>
<dbReference type="RefSeq" id="WP_083525957.1">
    <property type="nucleotide sequence ID" value="NZ_CP013729.1"/>
</dbReference>
<organism evidence="2 3">
    <name type="scientific">Roseateles depolymerans</name>
    <dbReference type="NCBI Taxonomy" id="76731"/>
    <lineage>
        <taxon>Bacteria</taxon>
        <taxon>Pseudomonadati</taxon>
        <taxon>Pseudomonadota</taxon>
        <taxon>Betaproteobacteria</taxon>
        <taxon>Burkholderiales</taxon>
        <taxon>Sphaerotilaceae</taxon>
        <taxon>Roseateles</taxon>
    </lineage>
</organism>
<dbReference type="PROSITE" id="PS51318">
    <property type="entry name" value="TAT"/>
    <property type="match status" value="1"/>
</dbReference>
<dbReference type="Pfam" id="PF20256">
    <property type="entry name" value="MoCoBD_2"/>
    <property type="match status" value="2"/>
</dbReference>
<dbReference type="SUPFAM" id="SSF56003">
    <property type="entry name" value="Molybdenum cofactor-binding domain"/>
    <property type="match status" value="2"/>
</dbReference>
<sequence>MNKHFDLDRDTASPASAATPPAALTRRTLLKASAAAGVLMLSVELPGTAAAATTAKPGGVATRDASHDAATALNAMVQVGPGDTVTLVMPRVEMGQGTYTALSQLIAEELEVDPTRVTLQHAPADDKRYGNPALGAQVTGGSTSMATAWLPMRQAGAAARTLLIQAAATQWGVAPGACRAENGRVVHPDTGRVLSYGDLASAAARLPVPALDQLTLKDPRDFRYVGQPLLRLDAPAKVEGRAQFGIDVRIPGMLIAAVAASPYFGGKVKSVDTAAARRVRGVRQVLNLGDLVAVLADHNGAARKGLAAAKIQWDTGPAASYSTATMEAELEAASHREGATARTQGDVAAARSKGARTLEAIYQQPLMAHAAMEPMNCTVRLSRDRCEVWTGTQVPTRAQAAAAEAAGLKPEQVEIHNQYLGGGFGRRLDADVVPQAVRIAKAARVPVKVVWSREEDLQHDVYRPYHYNRLSATLDAQGHPVVWQHRVTGSSIMARFAPAFFKDNIDGDAIRDAAGPYDFANLQIQYVRQEPPAGLTTGWWRGVGHMQNAFPVECFLDELAHETRQDPLQLRLKLLGKHPRAQHVLKLLADKAQWGAPAPAGQGRGLALTQAFGTYAAQVTDVAVAADGTVRVLRVVTVVDCGMVVTPSTVEAQVQGGNVFGLSAALFGNITVKDGRIEQSNFHDFRVMRMNEVPVMETHIVPSAEAPTGIGEIATVLSAPSVVNAVFAATGRRVRKLPLDPETLRA</sequence>
<dbReference type="PANTHER" id="PTHR47495">
    <property type="entry name" value="ALDEHYDE DEHYDROGENASE"/>
    <property type="match status" value="1"/>
</dbReference>
<reference evidence="2 3" key="1">
    <citation type="submission" date="2015-12" db="EMBL/GenBank/DDBJ databases">
        <title>Complete genome of Roseateles depolymerans KCTC 42856.</title>
        <authorList>
            <person name="Kim K.M."/>
        </authorList>
    </citation>
    <scope>NUCLEOTIDE SEQUENCE [LARGE SCALE GENOMIC DNA]</scope>
    <source>
        <strain evidence="2 3">KCTC 42856</strain>
    </source>
</reference>
<dbReference type="SMART" id="SM01008">
    <property type="entry name" value="Ald_Xan_dh_C"/>
    <property type="match status" value="1"/>
</dbReference>
<dbReference type="InterPro" id="IPR046867">
    <property type="entry name" value="AldOxase/xan_DH_MoCoBD2"/>
</dbReference>
<proteinExistence type="predicted"/>
<feature type="compositionally biased region" description="Basic and acidic residues" evidence="1">
    <location>
        <begin position="1"/>
        <end position="11"/>
    </location>
</feature>
<dbReference type="KEGG" id="rdp:RD2015_4768"/>
<dbReference type="Proteomes" id="UP000060699">
    <property type="component" value="Chromosome"/>
</dbReference>
<protein>
    <submittedName>
        <fullName evidence="2">Putative isoquinoline 1-oxidoreductase beta subunit</fullName>
    </submittedName>
</protein>
<evidence type="ECO:0000313" key="2">
    <source>
        <dbReference type="EMBL" id="ALV09206.1"/>
    </source>
</evidence>
<dbReference type="STRING" id="76731.RD2015_4768"/>
<feature type="region of interest" description="Disordered" evidence="1">
    <location>
        <begin position="1"/>
        <end position="20"/>
    </location>
</feature>
<dbReference type="PATRIC" id="fig|76731.3.peg.4887"/>
<dbReference type="InterPro" id="IPR008274">
    <property type="entry name" value="AldOxase/xan_DH_MoCoBD1"/>
</dbReference>
<dbReference type="Gene3D" id="3.30.365.10">
    <property type="entry name" value="Aldehyde oxidase/xanthine dehydrogenase, molybdopterin binding domain"/>
    <property type="match status" value="4"/>
</dbReference>
<dbReference type="InterPro" id="IPR037165">
    <property type="entry name" value="AldOxase/xan_DH_Mopterin-bd_sf"/>
</dbReference>
<name>A0A0U3D6F3_9BURK</name>
<dbReference type="InterPro" id="IPR052516">
    <property type="entry name" value="N-heterocyclic_Hydroxylase"/>
</dbReference>
<dbReference type="PANTHER" id="PTHR47495:SF2">
    <property type="entry name" value="ALDEHYDE DEHYDROGENASE"/>
    <property type="match status" value="1"/>
</dbReference>
<dbReference type="EMBL" id="CP013729">
    <property type="protein sequence ID" value="ALV09206.1"/>
    <property type="molecule type" value="Genomic_DNA"/>
</dbReference>
<evidence type="ECO:0000256" key="1">
    <source>
        <dbReference type="SAM" id="MobiDB-lite"/>
    </source>
</evidence>
<evidence type="ECO:0000313" key="3">
    <source>
        <dbReference type="Proteomes" id="UP000060699"/>
    </source>
</evidence>
<dbReference type="PIRSF" id="PIRSF036389">
    <property type="entry name" value="IOR_B"/>
    <property type="match status" value="1"/>
</dbReference>
<dbReference type="Gene3D" id="3.90.1170.50">
    <property type="entry name" value="Aldehyde oxidase/xanthine dehydrogenase, a/b hammerhead"/>
    <property type="match status" value="1"/>
</dbReference>